<feature type="domain" description="Cell wall-active antibiotics response LiaF-like C-terminal" evidence="2">
    <location>
        <begin position="123"/>
        <end position="236"/>
    </location>
</feature>
<gene>
    <name evidence="3" type="primary">liaF</name>
    <name evidence="3" type="ORF">ACFQIC_11625</name>
</gene>
<evidence type="ECO:0000313" key="3">
    <source>
        <dbReference type="EMBL" id="MFC7062507.1"/>
    </source>
</evidence>
<dbReference type="InterPro" id="IPR024425">
    <property type="entry name" value="LiaF-like_C"/>
</dbReference>
<protein>
    <submittedName>
        <fullName evidence="3">Cell wall-active antibiotics response protein LiaF</fullName>
    </submittedName>
</protein>
<dbReference type="EMBL" id="JBHSZV010000028">
    <property type="protein sequence ID" value="MFC7062507.1"/>
    <property type="molecule type" value="Genomic_DNA"/>
</dbReference>
<keyword evidence="4" id="KW-1185">Reference proteome</keyword>
<keyword evidence="1" id="KW-0812">Transmembrane</keyword>
<sequence>MLKRMSTDTFNIILIIGVILLILEIAFFNGGLIFSVIFSSVLIYFGWKKYKKFWAKIMFWIGAISLFFTVLNMMAVRFLIIAAVVLFIRHYYRSKSEPERIEPVIMEEEFPDTEGKPLIKQKFFGSEATPDRPYKWRDINIQGGIGDRIVDLSNTVLPQDEAVISIRHFVGNVLIYIPYEVEVSIHHSAIFGRAGIFQYRNKKLMNQVVSFQTPSYTLNKPRIKIITSIASGDLEVKRI</sequence>
<comment type="caution">
    <text evidence="3">The sequence shown here is derived from an EMBL/GenBank/DDBJ whole genome shotgun (WGS) entry which is preliminary data.</text>
</comment>
<feature type="transmembrane region" description="Helical" evidence="1">
    <location>
        <begin position="57"/>
        <end position="88"/>
    </location>
</feature>
<dbReference type="RefSeq" id="WP_204710332.1">
    <property type="nucleotide sequence ID" value="NZ_JBHSZV010000028.1"/>
</dbReference>
<dbReference type="Pfam" id="PF09922">
    <property type="entry name" value="LiaF-like_C"/>
    <property type="match status" value="1"/>
</dbReference>
<evidence type="ECO:0000259" key="2">
    <source>
        <dbReference type="Pfam" id="PF09922"/>
    </source>
</evidence>
<proteinExistence type="predicted"/>
<accession>A0ABW2EPN6</accession>
<dbReference type="InterPro" id="IPR047793">
    <property type="entry name" value="LiaF_C"/>
</dbReference>
<dbReference type="Proteomes" id="UP001596410">
    <property type="component" value="Unassembled WGS sequence"/>
</dbReference>
<evidence type="ECO:0000256" key="1">
    <source>
        <dbReference type="SAM" id="Phobius"/>
    </source>
</evidence>
<name>A0ABW2EPN6_9BACI</name>
<keyword evidence="1" id="KW-1133">Transmembrane helix</keyword>
<reference evidence="4" key="1">
    <citation type="journal article" date="2019" name="Int. J. Syst. Evol. Microbiol.">
        <title>The Global Catalogue of Microorganisms (GCM) 10K type strain sequencing project: providing services to taxonomists for standard genome sequencing and annotation.</title>
        <authorList>
            <consortium name="The Broad Institute Genomics Platform"/>
            <consortium name="The Broad Institute Genome Sequencing Center for Infectious Disease"/>
            <person name="Wu L."/>
            <person name="Ma J."/>
        </authorList>
    </citation>
    <scope>NUCLEOTIDE SEQUENCE [LARGE SCALE GENOMIC DNA]</scope>
    <source>
        <strain evidence="4">CGMCC 4.1621</strain>
    </source>
</reference>
<feature type="transmembrane region" description="Helical" evidence="1">
    <location>
        <begin position="12"/>
        <end position="45"/>
    </location>
</feature>
<organism evidence="3 4">
    <name type="scientific">Halobacillus seohaensis</name>
    <dbReference type="NCBI Taxonomy" id="447421"/>
    <lineage>
        <taxon>Bacteria</taxon>
        <taxon>Bacillati</taxon>
        <taxon>Bacillota</taxon>
        <taxon>Bacilli</taxon>
        <taxon>Bacillales</taxon>
        <taxon>Bacillaceae</taxon>
        <taxon>Halobacillus</taxon>
    </lineage>
</organism>
<dbReference type="InterPro" id="IPR016975">
    <property type="entry name" value="Cell_wall_LiaF"/>
</dbReference>
<dbReference type="PIRSF" id="PIRSF031509">
    <property type="entry name" value="Cell_wall_LiaF/YvqF"/>
    <property type="match status" value="1"/>
</dbReference>
<dbReference type="NCBIfam" id="NF040535">
    <property type="entry name" value="LiaF_C_term"/>
    <property type="match status" value="1"/>
</dbReference>
<evidence type="ECO:0000313" key="4">
    <source>
        <dbReference type="Proteomes" id="UP001596410"/>
    </source>
</evidence>
<keyword evidence="1" id="KW-0472">Membrane</keyword>